<dbReference type="AlphaFoldDB" id="A0A0E9MTL9"/>
<reference evidence="2 3" key="1">
    <citation type="submission" date="2015-04" db="EMBL/GenBank/DDBJ databases">
        <title>Whole genome shotgun sequence of Flavihumibacter petaseus NBRC 106054.</title>
        <authorList>
            <person name="Miyazawa S."/>
            <person name="Hosoyama A."/>
            <person name="Hashimoto M."/>
            <person name="Noguchi M."/>
            <person name="Tsuchikane K."/>
            <person name="Ohji S."/>
            <person name="Yamazoe A."/>
            <person name="Ichikawa N."/>
            <person name="Kimura A."/>
            <person name="Fujita N."/>
        </authorList>
    </citation>
    <scope>NUCLEOTIDE SEQUENCE [LARGE SCALE GENOMIC DNA]</scope>
    <source>
        <strain evidence="2 3">NBRC 106054</strain>
    </source>
</reference>
<evidence type="ECO:0000259" key="1">
    <source>
        <dbReference type="Pfam" id="PF13590"/>
    </source>
</evidence>
<dbReference type="Gene3D" id="3.30.160.670">
    <property type="match status" value="1"/>
</dbReference>
<name>A0A0E9MTL9_9BACT</name>
<accession>A0A0E9MTL9</accession>
<comment type="caution">
    <text evidence="2">The sequence shown here is derived from an EMBL/GenBank/DDBJ whole genome shotgun (WGS) entry which is preliminary data.</text>
</comment>
<gene>
    <name evidence="2" type="ORF">FPE01S_01_01240</name>
</gene>
<dbReference type="EMBL" id="BBWV01000001">
    <property type="protein sequence ID" value="GAO41112.1"/>
    <property type="molecule type" value="Genomic_DNA"/>
</dbReference>
<evidence type="ECO:0000313" key="2">
    <source>
        <dbReference type="EMBL" id="GAO41112.1"/>
    </source>
</evidence>
<evidence type="ECO:0000313" key="3">
    <source>
        <dbReference type="Proteomes" id="UP000033121"/>
    </source>
</evidence>
<dbReference type="RefSeq" id="WP_052955417.1">
    <property type="nucleotide sequence ID" value="NZ_BBWV01000001.1"/>
</dbReference>
<dbReference type="Proteomes" id="UP000033121">
    <property type="component" value="Unassembled WGS sequence"/>
</dbReference>
<sequence>MKLQSLLLVLTCYLIVGGCRKSPDLDELSSKFVVATNADKEADFKTYKTYFISDTIRYLTNTSTDTVLVGPDADQLINTVKSNMSALGYTFVGRFDDPDVGLNMMVVKDLNIQTIVYPDWWWDWWYPWYWYDWYYPPYYPWSYTYAYTTGSIYISMGDLKNAPETKKLRMLWDALMGGALGTQSQNIAEGVDAINQAFQQSSYLKTN</sequence>
<dbReference type="PROSITE" id="PS51257">
    <property type="entry name" value="PROKAR_LIPOPROTEIN"/>
    <property type="match status" value="1"/>
</dbReference>
<dbReference type="InterPro" id="IPR025411">
    <property type="entry name" value="DUF4136"/>
</dbReference>
<feature type="domain" description="DUF4136" evidence="1">
    <location>
        <begin position="34"/>
        <end position="200"/>
    </location>
</feature>
<keyword evidence="3" id="KW-1185">Reference proteome</keyword>
<organism evidence="2 3">
    <name type="scientific">Flavihumibacter petaseus NBRC 106054</name>
    <dbReference type="NCBI Taxonomy" id="1220578"/>
    <lineage>
        <taxon>Bacteria</taxon>
        <taxon>Pseudomonadati</taxon>
        <taxon>Bacteroidota</taxon>
        <taxon>Chitinophagia</taxon>
        <taxon>Chitinophagales</taxon>
        <taxon>Chitinophagaceae</taxon>
        <taxon>Flavihumibacter</taxon>
    </lineage>
</organism>
<dbReference type="OrthoDB" id="677831at2"/>
<protein>
    <recommendedName>
        <fullName evidence="1">DUF4136 domain-containing protein</fullName>
    </recommendedName>
</protein>
<proteinExistence type="predicted"/>
<dbReference type="Pfam" id="PF13590">
    <property type="entry name" value="DUF4136"/>
    <property type="match status" value="1"/>
</dbReference>
<dbReference type="STRING" id="1220578.FPE01S_01_01240"/>